<dbReference type="GO" id="GO:0009653">
    <property type="term" value="P:anatomical structure morphogenesis"/>
    <property type="evidence" value="ECO:0007669"/>
    <property type="project" value="UniProtKB-ARBA"/>
</dbReference>
<feature type="region of interest" description="Disordered" evidence="1">
    <location>
        <begin position="172"/>
        <end position="200"/>
    </location>
</feature>
<evidence type="ECO:0000256" key="1">
    <source>
        <dbReference type="SAM" id="MobiDB-lite"/>
    </source>
</evidence>
<dbReference type="SUPFAM" id="SSF52799">
    <property type="entry name" value="(Phosphotyrosine protein) phosphatases II"/>
    <property type="match status" value="1"/>
</dbReference>
<evidence type="ECO:0000256" key="2">
    <source>
        <dbReference type="SAM" id="Phobius"/>
    </source>
</evidence>
<keyword evidence="6" id="KW-1185">Reference proteome</keyword>
<dbReference type="PANTHER" id="PTHR47890">
    <property type="entry name" value="LD24308P"/>
    <property type="match status" value="1"/>
</dbReference>
<dbReference type="Gene3D" id="3.90.190.10">
    <property type="entry name" value="Protein tyrosine phosphatase superfamily"/>
    <property type="match status" value="2"/>
</dbReference>
<feature type="domain" description="Tyrosine-protein phosphatase" evidence="3">
    <location>
        <begin position="1099"/>
        <end position="1357"/>
    </location>
</feature>
<dbReference type="EMBL" id="KQ971409">
    <property type="protein sequence ID" value="KYB24895.1"/>
    <property type="molecule type" value="Genomic_DNA"/>
</dbReference>
<dbReference type="GO" id="GO:0004725">
    <property type="term" value="F:protein tyrosine phosphatase activity"/>
    <property type="evidence" value="ECO:0007669"/>
    <property type="project" value="InterPro"/>
</dbReference>
<dbReference type="PROSITE" id="PS50055">
    <property type="entry name" value="TYR_PHOSPHATASE_PTP"/>
    <property type="match status" value="1"/>
</dbReference>
<feature type="compositionally biased region" description="Basic and acidic residues" evidence="1">
    <location>
        <begin position="172"/>
        <end position="187"/>
    </location>
</feature>
<dbReference type="InterPro" id="IPR029021">
    <property type="entry name" value="Prot-tyrosine_phosphatase-like"/>
</dbReference>
<dbReference type="CDD" id="cd00047">
    <property type="entry name" value="PTPc"/>
    <property type="match status" value="1"/>
</dbReference>
<feature type="transmembrane region" description="Helical" evidence="2">
    <location>
        <begin position="1026"/>
        <end position="1046"/>
    </location>
</feature>
<feature type="domain" description="Tyrosine specific protein phosphatases" evidence="4">
    <location>
        <begin position="1274"/>
        <end position="1348"/>
    </location>
</feature>
<dbReference type="InterPro" id="IPR041588">
    <property type="entry name" value="Integrase_H2C2"/>
</dbReference>
<name>A0A139WAF2_TRICA</name>
<dbReference type="InterPro" id="IPR000387">
    <property type="entry name" value="Tyr_Pase_dom"/>
</dbReference>
<evidence type="ECO:0000313" key="6">
    <source>
        <dbReference type="Proteomes" id="UP000007266"/>
    </source>
</evidence>
<dbReference type="SMART" id="SM00194">
    <property type="entry name" value="PTPc"/>
    <property type="match status" value="1"/>
</dbReference>
<keyword evidence="2" id="KW-1133">Transmembrane helix</keyword>
<dbReference type="InParanoid" id="A0A139WAF2"/>
<dbReference type="GO" id="GO:0048666">
    <property type="term" value="P:neuron development"/>
    <property type="evidence" value="ECO:0007669"/>
    <property type="project" value="UniProtKB-ARBA"/>
</dbReference>
<dbReference type="eggNOG" id="KOG4228">
    <property type="taxonomic scope" value="Eukaryota"/>
</dbReference>
<keyword evidence="2" id="KW-0812">Transmembrane</keyword>
<evidence type="ECO:0000259" key="3">
    <source>
        <dbReference type="PROSITE" id="PS50055"/>
    </source>
</evidence>
<dbReference type="InterPro" id="IPR000242">
    <property type="entry name" value="PTP_cat"/>
</dbReference>
<protein>
    <submittedName>
        <fullName evidence="5">Uncharacterized protein</fullName>
    </submittedName>
</protein>
<dbReference type="Pfam" id="PF17921">
    <property type="entry name" value="Integrase_H2C2"/>
    <property type="match status" value="1"/>
</dbReference>
<evidence type="ECO:0000313" key="5">
    <source>
        <dbReference type="EMBL" id="KYB24895.1"/>
    </source>
</evidence>
<dbReference type="PANTHER" id="PTHR47890:SF1">
    <property type="entry name" value="LD24308P"/>
    <property type="match status" value="1"/>
</dbReference>
<keyword evidence="2" id="KW-0472">Membrane</keyword>
<gene>
    <name evidence="5" type="primary">AUGUSTUS-3.0.2_31803</name>
    <name evidence="5" type="ORF">TcasGA2_TC031803</name>
</gene>
<accession>A0A139WAF2</accession>
<evidence type="ECO:0000259" key="4">
    <source>
        <dbReference type="PROSITE" id="PS50056"/>
    </source>
</evidence>
<dbReference type="Pfam" id="PF00102">
    <property type="entry name" value="Y_phosphatase"/>
    <property type="match status" value="1"/>
</dbReference>
<sequence length="1519" mass="175929">MAQAIVEALKGGHADRQLKPDFKLKNGRLYRVTLYGDRLYVPAITKFNLVRRHHDNIGHSGFKRRLALLKQTYWFPKMGQFVCKYVGACLNCAFANGERFLHLVEKRTVYFDTVHVDHLGPFVRSVKGNSYLLVTIGGHTKFTLVKSTRILRSTEATQPLREIFDKLWRRGHGDDSETQEARDESQAARRQAASTNIEKASRRRKAATKYGVSDLMLWKKASTTLADKAINRKLSNKYDGPFKVIEVLDNDRYRTVSLKGVKKYKEFKVVVVLDSIRRFRGTGDVSDLSDSDGEATDRQDLIDLLERDTPPQLIYEFIEITKNLTNVFRIVNDNNHMTQDKKQEHVFTTLDIVNIRVRELNRSLYKDEQSLNVIATLARGLPVVEINTIDSHFGEMENFVRQYKELSSSILLDNANKIILPNANSSVIYLKRRIYNQIINPDFLDPFLKRLKMDWDFCNILQSPQQIFYNFVNVILLIHCKSYVLQQTAYNIINLYKPEDVAKKIHQSRADFIRDINNVIRMIINNNAKAISKELWRCNPDKHIKGKTYLEITNFLHGYIINKKNLNPYQRCENECDSFKMTTTQNCVYEKEWCKEEIPCSKIISCTSLHSTMHVCTANLPKDNRRYHHIKLSNGTFFGPKRQCTGNIKIHTYSYRNSYCPYCFCLCEEGQVSYSERYVNLRITKANISDNRVVTGLRFIKHNQIVHLHIQEGKLLEKGYVDPKTVQWVPPDNYKIDDRNIYEEEDYHTLSWEERSLELTEIVAEEGSVVIGVRFKKTLGGVKLEVLTTTFDFDTGKLEDNTTWNIFKNTITPNLINQEIKLDSPDIPIHKNLASIDFSENTYINFTNTDYDKDAGQTTVPFFDAQPVYSTAPTPLSGIGLFHKGRKGSGGFITPKILTYDLTKHIHAIYSETRVLFDKPITKFRIHTPPLMTTSFVDNPTSNFSIIADNVTKKTDLKARNTTTDSLLDTTITKFQTSTKSPGTSNFVNNQETITTNNVLNSSITITTTITVRPDKNSEEDISQTITMIFILVPQLLLIIFAIVIFKKQLKKMCFKTDTDRRPETIPLQNVVIESHNLSNIKKENFIEYLNCKLEKNELEDDFLKLPTVTDKTTWEALRNINNNKNRHCKRNNLPYDYNRVVLKKLDGVGTGDYINASYINGVDRSKAYIASQGPKYYTLRDFWRMIWQEKVEVIVMATNFMNHDGNKRLCAEYLPPKVDSIFECGRIIVELINEENYEYYVKRKLKVRYLKFQREICHIHIKWQSDSQLFYSNDLMPVVKEISQVYEKTLHPVLIHSGYGTTRTGVLILCDMALKMLKSCNTVNIYDLAKKLAEQRCSLINSSQQYIFVHLLISEYITEEDYPLTDNASEILQEEEAKNLLKYIEKLCYHDKIVRSWMSEATETNIPTIMADGYGKHDKYMITQLRRHIKNKSAAFWIDGVTMCGLFLVLAYITDKYKSECKIDVVNAIRVARRTGTKFFNTKKQLQFLYSCISEYLENFGEYTLIDECSPDIKSQET</sequence>
<dbReference type="PROSITE" id="PS50056">
    <property type="entry name" value="TYR_PHOSPHATASE_2"/>
    <property type="match status" value="1"/>
</dbReference>
<dbReference type="SMART" id="SM00404">
    <property type="entry name" value="PTPc_motif"/>
    <property type="match status" value="1"/>
</dbReference>
<dbReference type="Gene3D" id="1.10.340.70">
    <property type="match status" value="1"/>
</dbReference>
<dbReference type="PRINTS" id="PR00700">
    <property type="entry name" value="PRTYPHPHTASE"/>
</dbReference>
<feature type="transmembrane region" description="Helical" evidence="2">
    <location>
        <begin position="1435"/>
        <end position="1454"/>
    </location>
</feature>
<organism evidence="5 6">
    <name type="scientific">Tribolium castaneum</name>
    <name type="common">Red flour beetle</name>
    <dbReference type="NCBI Taxonomy" id="7070"/>
    <lineage>
        <taxon>Eukaryota</taxon>
        <taxon>Metazoa</taxon>
        <taxon>Ecdysozoa</taxon>
        <taxon>Arthropoda</taxon>
        <taxon>Hexapoda</taxon>
        <taxon>Insecta</taxon>
        <taxon>Pterygota</taxon>
        <taxon>Neoptera</taxon>
        <taxon>Endopterygota</taxon>
        <taxon>Coleoptera</taxon>
        <taxon>Polyphaga</taxon>
        <taxon>Cucujiformia</taxon>
        <taxon>Tenebrionidae</taxon>
        <taxon>Tenebrionidae incertae sedis</taxon>
        <taxon>Tribolium</taxon>
    </lineage>
</organism>
<dbReference type="InterPro" id="IPR003595">
    <property type="entry name" value="Tyr_Pase_cat"/>
</dbReference>
<dbReference type="Pfam" id="PF16061">
    <property type="entry name" value="DUF4803"/>
    <property type="match status" value="1"/>
</dbReference>
<proteinExistence type="predicted"/>
<dbReference type="Proteomes" id="UP000007266">
    <property type="component" value="Unassembled WGS sequence"/>
</dbReference>
<reference evidence="5 6" key="1">
    <citation type="journal article" date="2008" name="Nature">
        <title>The genome of the model beetle and pest Tribolium castaneum.</title>
        <authorList>
            <consortium name="Tribolium Genome Sequencing Consortium"/>
            <person name="Richards S."/>
            <person name="Gibbs R.A."/>
            <person name="Weinstock G.M."/>
            <person name="Brown S.J."/>
            <person name="Denell R."/>
            <person name="Beeman R.W."/>
            <person name="Gibbs R."/>
            <person name="Beeman R.W."/>
            <person name="Brown S.J."/>
            <person name="Bucher G."/>
            <person name="Friedrich M."/>
            <person name="Grimmelikhuijzen C.J."/>
            <person name="Klingler M."/>
            <person name="Lorenzen M."/>
            <person name="Richards S."/>
            <person name="Roth S."/>
            <person name="Schroder R."/>
            <person name="Tautz D."/>
            <person name="Zdobnov E.M."/>
            <person name="Muzny D."/>
            <person name="Gibbs R.A."/>
            <person name="Weinstock G.M."/>
            <person name="Attaway T."/>
            <person name="Bell S."/>
            <person name="Buhay C.J."/>
            <person name="Chandrabose M.N."/>
            <person name="Chavez D."/>
            <person name="Clerk-Blankenburg K.P."/>
            <person name="Cree A."/>
            <person name="Dao M."/>
            <person name="Davis C."/>
            <person name="Chacko J."/>
            <person name="Dinh H."/>
            <person name="Dugan-Rocha S."/>
            <person name="Fowler G."/>
            <person name="Garner T.T."/>
            <person name="Garnes J."/>
            <person name="Gnirke A."/>
            <person name="Hawes A."/>
            <person name="Hernandez J."/>
            <person name="Hines S."/>
            <person name="Holder M."/>
            <person name="Hume J."/>
            <person name="Jhangiani S.N."/>
            <person name="Joshi V."/>
            <person name="Khan Z.M."/>
            <person name="Jackson L."/>
            <person name="Kovar C."/>
            <person name="Kowis A."/>
            <person name="Lee S."/>
            <person name="Lewis L.R."/>
            <person name="Margolis J."/>
            <person name="Morgan M."/>
            <person name="Nazareth L.V."/>
            <person name="Nguyen N."/>
            <person name="Okwuonu G."/>
            <person name="Parker D."/>
            <person name="Richards S."/>
            <person name="Ruiz S.J."/>
            <person name="Santibanez J."/>
            <person name="Savard J."/>
            <person name="Scherer S.E."/>
            <person name="Schneider B."/>
            <person name="Sodergren E."/>
            <person name="Tautz D."/>
            <person name="Vattahil S."/>
            <person name="Villasana D."/>
            <person name="White C.S."/>
            <person name="Wright R."/>
            <person name="Park Y."/>
            <person name="Beeman R.W."/>
            <person name="Lord J."/>
            <person name="Oppert B."/>
            <person name="Lorenzen M."/>
            <person name="Brown S."/>
            <person name="Wang L."/>
            <person name="Savard J."/>
            <person name="Tautz D."/>
            <person name="Richards S."/>
            <person name="Weinstock G."/>
            <person name="Gibbs R.A."/>
            <person name="Liu Y."/>
            <person name="Worley K."/>
            <person name="Weinstock G."/>
            <person name="Elsik C.G."/>
            <person name="Reese J.T."/>
            <person name="Elhaik E."/>
            <person name="Landan G."/>
            <person name="Graur D."/>
            <person name="Arensburger P."/>
            <person name="Atkinson P."/>
            <person name="Beeman R.W."/>
            <person name="Beidler J."/>
            <person name="Brown S.J."/>
            <person name="Demuth J.P."/>
            <person name="Drury D.W."/>
            <person name="Du Y.Z."/>
            <person name="Fujiwara H."/>
            <person name="Lorenzen M."/>
            <person name="Maselli V."/>
            <person name="Osanai M."/>
            <person name="Park Y."/>
            <person name="Robertson H.M."/>
            <person name="Tu Z."/>
            <person name="Wang J.J."/>
            <person name="Wang S."/>
            <person name="Richards S."/>
            <person name="Song H."/>
            <person name="Zhang L."/>
            <person name="Sodergren E."/>
            <person name="Werner D."/>
            <person name="Stanke M."/>
            <person name="Morgenstern B."/>
            <person name="Solovyev V."/>
            <person name="Kosarev P."/>
            <person name="Brown G."/>
            <person name="Chen H.C."/>
            <person name="Ermolaeva O."/>
            <person name="Hlavina W."/>
            <person name="Kapustin Y."/>
            <person name="Kiryutin B."/>
            <person name="Kitts P."/>
            <person name="Maglott D."/>
            <person name="Pruitt K."/>
            <person name="Sapojnikov V."/>
            <person name="Souvorov A."/>
            <person name="Mackey A.J."/>
            <person name="Waterhouse R.M."/>
            <person name="Wyder S."/>
            <person name="Zdobnov E.M."/>
            <person name="Zdobnov E.M."/>
            <person name="Wyder S."/>
            <person name="Kriventseva E.V."/>
            <person name="Kadowaki T."/>
            <person name="Bork P."/>
            <person name="Aranda M."/>
            <person name="Bao R."/>
            <person name="Beermann A."/>
            <person name="Berns N."/>
            <person name="Bolognesi R."/>
            <person name="Bonneton F."/>
            <person name="Bopp D."/>
            <person name="Brown S.J."/>
            <person name="Bucher G."/>
            <person name="Butts T."/>
            <person name="Chaumot A."/>
            <person name="Denell R.E."/>
            <person name="Ferrier D.E."/>
            <person name="Friedrich M."/>
            <person name="Gordon C.M."/>
            <person name="Jindra M."/>
            <person name="Klingler M."/>
            <person name="Lan Q."/>
            <person name="Lattorff H.M."/>
            <person name="Laudet V."/>
            <person name="von Levetsow C."/>
            <person name="Liu Z."/>
            <person name="Lutz R."/>
            <person name="Lynch J.A."/>
            <person name="da Fonseca R.N."/>
            <person name="Posnien N."/>
            <person name="Reuter R."/>
            <person name="Roth S."/>
            <person name="Savard J."/>
            <person name="Schinko J.B."/>
            <person name="Schmitt C."/>
            <person name="Schoppmeier M."/>
            <person name="Schroder R."/>
            <person name="Shippy T.D."/>
            <person name="Simonnet F."/>
            <person name="Marques-Souza H."/>
            <person name="Tautz D."/>
            <person name="Tomoyasu Y."/>
            <person name="Trauner J."/>
            <person name="Van der Zee M."/>
            <person name="Vervoort M."/>
            <person name="Wittkopp N."/>
            <person name="Wimmer E.A."/>
            <person name="Yang X."/>
            <person name="Jones A.K."/>
            <person name="Sattelle D.B."/>
            <person name="Ebert P.R."/>
            <person name="Nelson D."/>
            <person name="Scott J.G."/>
            <person name="Beeman R.W."/>
            <person name="Muthukrishnan S."/>
            <person name="Kramer K.J."/>
            <person name="Arakane Y."/>
            <person name="Beeman R.W."/>
            <person name="Zhu Q."/>
            <person name="Hogenkamp D."/>
            <person name="Dixit R."/>
            <person name="Oppert B."/>
            <person name="Jiang H."/>
            <person name="Zou Z."/>
            <person name="Marshall J."/>
            <person name="Elpidina E."/>
            <person name="Vinokurov K."/>
            <person name="Oppert C."/>
            <person name="Zou Z."/>
            <person name="Evans J."/>
            <person name="Lu Z."/>
            <person name="Zhao P."/>
            <person name="Sumathipala N."/>
            <person name="Altincicek B."/>
            <person name="Vilcinskas A."/>
            <person name="Williams M."/>
            <person name="Hultmark D."/>
            <person name="Hetru C."/>
            <person name="Jiang H."/>
            <person name="Grimmelikhuijzen C.J."/>
            <person name="Hauser F."/>
            <person name="Cazzamali G."/>
            <person name="Williamson M."/>
            <person name="Park Y."/>
            <person name="Li B."/>
            <person name="Tanaka Y."/>
            <person name="Predel R."/>
            <person name="Neupert S."/>
            <person name="Schachtner J."/>
            <person name="Verleyen P."/>
            <person name="Raible F."/>
            <person name="Bork P."/>
            <person name="Friedrich M."/>
            <person name="Walden K.K."/>
            <person name="Robertson H.M."/>
            <person name="Angeli S."/>
            <person name="Foret S."/>
            <person name="Bucher G."/>
            <person name="Schuetz S."/>
            <person name="Maleszka R."/>
            <person name="Wimmer E.A."/>
            <person name="Beeman R.W."/>
            <person name="Lorenzen M."/>
            <person name="Tomoyasu Y."/>
            <person name="Miller S.C."/>
            <person name="Grossmann D."/>
            <person name="Bucher G."/>
        </authorList>
    </citation>
    <scope>NUCLEOTIDE SEQUENCE [LARGE SCALE GENOMIC DNA]</scope>
    <source>
        <strain evidence="5 6">Georgia GA2</strain>
    </source>
</reference>
<reference evidence="5 6" key="2">
    <citation type="journal article" date="2010" name="Nucleic Acids Res.">
        <title>BeetleBase in 2010: revisions to provide comprehensive genomic information for Tribolium castaneum.</title>
        <authorList>
            <person name="Kim H.S."/>
            <person name="Murphy T."/>
            <person name="Xia J."/>
            <person name="Caragea D."/>
            <person name="Park Y."/>
            <person name="Beeman R.W."/>
            <person name="Lorenzen M.D."/>
            <person name="Butcher S."/>
            <person name="Manak J.R."/>
            <person name="Brown S.J."/>
        </authorList>
    </citation>
    <scope>NUCLEOTIDE SEQUENCE [LARGE SCALE GENOMIC DNA]</scope>
    <source>
        <strain evidence="5 6">Georgia GA2</strain>
    </source>
</reference>
<dbReference type="InterPro" id="IPR032062">
    <property type="entry name" value="DUF4803"/>
</dbReference>